<evidence type="ECO:0000256" key="2">
    <source>
        <dbReference type="SAM" id="Phobius"/>
    </source>
</evidence>
<dbReference type="HOGENOM" id="CLU_201560_1_0_6"/>
<feature type="region of interest" description="Disordered" evidence="1">
    <location>
        <begin position="1"/>
        <end position="25"/>
    </location>
</feature>
<accession>V2UPK4</accession>
<evidence type="ECO:0000313" key="3">
    <source>
        <dbReference type="EMBL" id="ESK51902.1"/>
    </source>
</evidence>
<keyword evidence="2" id="KW-0472">Membrane</keyword>
<keyword evidence="2" id="KW-0812">Transmembrane</keyword>
<gene>
    <name evidence="3" type="ORF">P255_00997</name>
</gene>
<evidence type="ECO:0000313" key="4">
    <source>
        <dbReference type="Proteomes" id="UP000018418"/>
    </source>
</evidence>
<reference evidence="3 4" key="1">
    <citation type="submission" date="2013-10" db="EMBL/GenBank/DDBJ databases">
        <title>The Genome Sequence of Acinetobacter brisouii CIP 110357.</title>
        <authorList>
            <consortium name="The Broad Institute Genomics Platform"/>
            <consortium name="The Broad Institute Genome Sequencing Center for Infectious Disease"/>
            <person name="Cerqueira G."/>
            <person name="Feldgarden M."/>
            <person name="Courvalin P."/>
            <person name="Grillot-Courvalin C."/>
            <person name="Clermont D."/>
            <person name="Rocha E."/>
            <person name="Yoon E.-J."/>
            <person name="Nemec A."/>
            <person name="Young S.K."/>
            <person name="Zeng Q."/>
            <person name="Gargeya S."/>
            <person name="Fitzgerald M."/>
            <person name="Abouelleil A."/>
            <person name="Alvarado L."/>
            <person name="Berlin A.M."/>
            <person name="Chapman S.B."/>
            <person name="Gainer-Dewar J."/>
            <person name="Goldberg J."/>
            <person name="Gnerre S."/>
            <person name="Griggs A."/>
            <person name="Gujja S."/>
            <person name="Hansen M."/>
            <person name="Howarth C."/>
            <person name="Imamovic A."/>
            <person name="Ireland A."/>
            <person name="Larimer J."/>
            <person name="McCowan C."/>
            <person name="Murphy C."/>
            <person name="Pearson M."/>
            <person name="Poon T.W."/>
            <person name="Priest M."/>
            <person name="Roberts A."/>
            <person name="Saif S."/>
            <person name="Shea T."/>
            <person name="Sykes S."/>
            <person name="Wortman J."/>
            <person name="Nusbaum C."/>
            <person name="Birren B."/>
        </authorList>
    </citation>
    <scope>NUCLEOTIDE SEQUENCE [LARGE SCALE GENOMIC DNA]</scope>
    <source>
        <strain evidence="3 4">CIP 110357</strain>
    </source>
</reference>
<sequence length="66" mass="7289">MKQKHIPSQMPATSARLYQHPTPQEQRPNRLKVVLANTKDFALFASIGTLCYAVITGVVYMLGGTV</sequence>
<dbReference type="OrthoDB" id="6709484at2"/>
<dbReference type="PATRIC" id="fig|1341683.3.peg.988"/>
<protein>
    <submittedName>
        <fullName evidence="3">Uncharacterized protein</fullName>
    </submittedName>
</protein>
<keyword evidence="2" id="KW-1133">Transmembrane helix</keyword>
<proteinExistence type="predicted"/>
<feature type="transmembrane region" description="Helical" evidence="2">
    <location>
        <begin position="41"/>
        <end position="63"/>
    </location>
</feature>
<dbReference type="Proteomes" id="UP000018418">
    <property type="component" value="Unassembled WGS sequence"/>
</dbReference>
<dbReference type="RefSeq" id="WP_004901030.1">
    <property type="nucleotide sequence ID" value="NZ_BBTI01000008.1"/>
</dbReference>
<keyword evidence="4" id="KW-1185">Reference proteome</keyword>
<evidence type="ECO:0000256" key="1">
    <source>
        <dbReference type="SAM" id="MobiDB-lite"/>
    </source>
</evidence>
<dbReference type="EMBL" id="AYEU01000004">
    <property type="protein sequence ID" value="ESK51902.1"/>
    <property type="molecule type" value="Genomic_DNA"/>
</dbReference>
<comment type="caution">
    <text evidence="3">The sequence shown here is derived from an EMBL/GenBank/DDBJ whole genome shotgun (WGS) entry which is preliminary data.</text>
</comment>
<name>V2UPK4_9GAMM</name>
<dbReference type="STRING" id="396323.VH98_10160"/>
<dbReference type="AlphaFoldDB" id="V2UPK4"/>
<organism evidence="3 4">
    <name type="scientific">Acinetobacter brisouii CIP 110357</name>
    <dbReference type="NCBI Taxonomy" id="1341683"/>
    <lineage>
        <taxon>Bacteria</taxon>
        <taxon>Pseudomonadati</taxon>
        <taxon>Pseudomonadota</taxon>
        <taxon>Gammaproteobacteria</taxon>
        <taxon>Moraxellales</taxon>
        <taxon>Moraxellaceae</taxon>
        <taxon>Acinetobacter</taxon>
    </lineage>
</organism>